<proteinExistence type="predicted"/>
<dbReference type="InterPro" id="IPR016166">
    <property type="entry name" value="FAD-bd_PCMH"/>
</dbReference>
<accession>A0A1H1URI2</accession>
<keyword evidence="3" id="KW-1185">Reference proteome</keyword>
<dbReference type="SUPFAM" id="SSF56176">
    <property type="entry name" value="FAD-binding/transporter-associated domain-like"/>
    <property type="match status" value="1"/>
</dbReference>
<dbReference type="GO" id="GO:0071949">
    <property type="term" value="F:FAD binding"/>
    <property type="evidence" value="ECO:0007669"/>
    <property type="project" value="InterPro"/>
</dbReference>
<dbReference type="InterPro" id="IPR016169">
    <property type="entry name" value="FAD-bd_PCMH_sub2"/>
</dbReference>
<evidence type="ECO:0000313" key="2">
    <source>
        <dbReference type="EMBL" id="SDS75113.1"/>
    </source>
</evidence>
<feature type="domain" description="FAD-binding PCMH-type" evidence="1">
    <location>
        <begin position="1"/>
        <end position="173"/>
    </location>
</feature>
<dbReference type="STRING" id="642780.SAMN04488570_2604"/>
<name>A0A1H1URI2_9ACTN</name>
<dbReference type="RefSeq" id="WP_091730361.1">
    <property type="nucleotide sequence ID" value="NZ_LT629757.1"/>
</dbReference>
<gene>
    <name evidence="2" type="ORF">SAMN04488570_2604</name>
</gene>
<dbReference type="Proteomes" id="UP000198859">
    <property type="component" value="Chromosome I"/>
</dbReference>
<dbReference type="InterPro" id="IPR036318">
    <property type="entry name" value="FAD-bd_PCMH-like_sf"/>
</dbReference>
<dbReference type="Gene3D" id="3.30.465.10">
    <property type="match status" value="1"/>
</dbReference>
<dbReference type="PROSITE" id="PS51387">
    <property type="entry name" value="FAD_PCMH"/>
    <property type="match status" value="1"/>
</dbReference>
<reference evidence="3" key="1">
    <citation type="submission" date="2016-10" db="EMBL/GenBank/DDBJ databases">
        <authorList>
            <person name="Varghese N."/>
            <person name="Submissions S."/>
        </authorList>
    </citation>
    <scope>NUCLEOTIDE SEQUENCE [LARGE SCALE GENOMIC DNA]</scope>
    <source>
        <strain evidence="3">DSM 22127</strain>
    </source>
</reference>
<dbReference type="Pfam" id="PF00941">
    <property type="entry name" value="FAD_binding_5"/>
    <property type="match status" value="1"/>
</dbReference>
<dbReference type="InterPro" id="IPR002346">
    <property type="entry name" value="Mopterin_DH_FAD-bd"/>
</dbReference>
<dbReference type="InterPro" id="IPR051312">
    <property type="entry name" value="Diverse_Substr_Oxidored"/>
</dbReference>
<dbReference type="AlphaFoldDB" id="A0A1H1URI2"/>
<dbReference type="PANTHER" id="PTHR42659">
    <property type="entry name" value="XANTHINE DEHYDROGENASE SUBUNIT C-RELATED"/>
    <property type="match status" value="1"/>
</dbReference>
<evidence type="ECO:0000259" key="1">
    <source>
        <dbReference type="PROSITE" id="PS51387"/>
    </source>
</evidence>
<dbReference type="GO" id="GO:0016491">
    <property type="term" value="F:oxidoreductase activity"/>
    <property type="evidence" value="ECO:0007669"/>
    <property type="project" value="InterPro"/>
</dbReference>
<dbReference type="EMBL" id="LT629757">
    <property type="protein sequence ID" value="SDS75113.1"/>
    <property type="molecule type" value="Genomic_DNA"/>
</dbReference>
<organism evidence="2 3">
    <name type="scientific">Nocardioides scoriae</name>
    <dbReference type="NCBI Taxonomy" id="642780"/>
    <lineage>
        <taxon>Bacteria</taxon>
        <taxon>Bacillati</taxon>
        <taxon>Actinomycetota</taxon>
        <taxon>Actinomycetes</taxon>
        <taxon>Propionibacteriales</taxon>
        <taxon>Nocardioidaceae</taxon>
        <taxon>Nocardioides</taxon>
    </lineage>
</organism>
<protein>
    <submittedName>
        <fullName evidence="2">CO or xanthine dehydrogenase, FAD-binding subunit</fullName>
    </submittedName>
</protein>
<evidence type="ECO:0000313" key="3">
    <source>
        <dbReference type="Proteomes" id="UP000198859"/>
    </source>
</evidence>
<dbReference type="OrthoDB" id="3574189at2"/>
<dbReference type="PANTHER" id="PTHR42659:SF9">
    <property type="entry name" value="XANTHINE DEHYDROGENASE FAD-BINDING SUBUNIT XDHB-RELATED"/>
    <property type="match status" value="1"/>
</dbReference>
<sequence length="270" mass="27936">MDLVEVASWRSASQRSDLRLAPGERVVGGGTWLFSEPQPGTTGLVDLTTLGWAPWTRTGEGLELAATCTVEELLALPDDVLGAAAPLARACADAFLMSFKVAHLATLGGNVCLALPAGAMTSLLVALDATAVVWSGSDGVRRQPVADLVTGVRTTTLAPDEVVRAFEVPAAALGATHAFRRQSLAPHGRSSAVVTASRRGSRSGSAVRVAVTAATTRPVVLDLPVEGWAAALHDAVAALDCWYADAHGAPDWRAAMTARLAVEAVEEVLA</sequence>